<keyword evidence="1" id="KW-0472">Membrane</keyword>
<dbReference type="RefSeq" id="WP_378235500.1">
    <property type="nucleotide sequence ID" value="NZ_JBHSUN010000002.1"/>
</dbReference>
<organism evidence="2 3">
    <name type="scientific">Ancylobacter dichloromethanicus</name>
    <dbReference type="NCBI Taxonomy" id="518825"/>
    <lineage>
        <taxon>Bacteria</taxon>
        <taxon>Pseudomonadati</taxon>
        <taxon>Pseudomonadota</taxon>
        <taxon>Alphaproteobacteria</taxon>
        <taxon>Hyphomicrobiales</taxon>
        <taxon>Xanthobacteraceae</taxon>
        <taxon>Ancylobacter</taxon>
    </lineage>
</organism>
<accession>A0A9W6N066</accession>
<dbReference type="Proteomes" id="UP001143370">
    <property type="component" value="Unassembled WGS sequence"/>
</dbReference>
<keyword evidence="1" id="KW-0812">Transmembrane</keyword>
<sequence>MSEPLVQSVDDAAESEQPTHRIPLILAGFFVATGCPIAAPAVGGKIDHRLTQNNPRPAAMLLQPANVAVM</sequence>
<reference evidence="2" key="2">
    <citation type="submission" date="2023-01" db="EMBL/GenBank/DDBJ databases">
        <authorList>
            <person name="Sun Q."/>
            <person name="Evtushenko L."/>
        </authorList>
    </citation>
    <scope>NUCLEOTIDE SEQUENCE</scope>
    <source>
        <strain evidence="2">VKM B-2484</strain>
    </source>
</reference>
<dbReference type="EMBL" id="BSFJ01000018">
    <property type="protein sequence ID" value="GLK72702.1"/>
    <property type="molecule type" value="Genomic_DNA"/>
</dbReference>
<reference evidence="2" key="1">
    <citation type="journal article" date="2014" name="Int. J. Syst. Evol. Microbiol.">
        <title>Complete genome sequence of Corynebacterium casei LMG S-19264T (=DSM 44701T), isolated from a smear-ripened cheese.</title>
        <authorList>
            <consortium name="US DOE Joint Genome Institute (JGI-PGF)"/>
            <person name="Walter F."/>
            <person name="Albersmeier A."/>
            <person name="Kalinowski J."/>
            <person name="Ruckert C."/>
        </authorList>
    </citation>
    <scope>NUCLEOTIDE SEQUENCE</scope>
    <source>
        <strain evidence="2">VKM B-2484</strain>
    </source>
</reference>
<evidence type="ECO:0000313" key="3">
    <source>
        <dbReference type="Proteomes" id="UP001143370"/>
    </source>
</evidence>
<evidence type="ECO:0000313" key="2">
    <source>
        <dbReference type="EMBL" id="GLK72702.1"/>
    </source>
</evidence>
<protein>
    <submittedName>
        <fullName evidence="2">Uncharacterized protein</fullName>
    </submittedName>
</protein>
<evidence type="ECO:0000256" key="1">
    <source>
        <dbReference type="SAM" id="Phobius"/>
    </source>
</evidence>
<name>A0A9W6N066_9HYPH</name>
<proteinExistence type="predicted"/>
<feature type="transmembrane region" description="Helical" evidence="1">
    <location>
        <begin position="20"/>
        <end position="42"/>
    </location>
</feature>
<keyword evidence="3" id="KW-1185">Reference proteome</keyword>
<gene>
    <name evidence="2" type="ORF">GCM10017643_28180</name>
</gene>
<keyword evidence="1" id="KW-1133">Transmembrane helix</keyword>
<comment type="caution">
    <text evidence="2">The sequence shown here is derived from an EMBL/GenBank/DDBJ whole genome shotgun (WGS) entry which is preliminary data.</text>
</comment>
<dbReference type="AlphaFoldDB" id="A0A9W6N066"/>